<dbReference type="CDD" id="cd15831">
    <property type="entry name" value="BTAD"/>
    <property type="match status" value="1"/>
</dbReference>
<dbReference type="InterPro" id="IPR019734">
    <property type="entry name" value="TPR_rpt"/>
</dbReference>
<evidence type="ECO:0000256" key="6">
    <source>
        <dbReference type="PROSITE-ProRule" id="PRU01091"/>
    </source>
</evidence>
<feature type="region of interest" description="Disordered" evidence="7">
    <location>
        <begin position="255"/>
        <end position="292"/>
    </location>
</feature>
<dbReference type="PANTHER" id="PTHR35807:SF1">
    <property type="entry name" value="TRANSCRIPTIONAL REGULATOR REDD"/>
    <property type="match status" value="1"/>
</dbReference>
<dbReference type="PRINTS" id="PR00364">
    <property type="entry name" value="DISEASERSIST"/>
</dbReference>
<feature type="compositionally biased region" description="Pro residues" evidence="7">
    <location>
        <begin position="275"/>
        <end position="285"/>
    </location>
</feature>
<dbReference type="InterPro" id="IPR011990">
    <property type="entry name" value="TPR-like_helical_dom_sf"/>
</dbReference>
<dbReference type="Gene3D" id="1.10.10.10">
    <property type="entry name" value="Winged helix-like DNA-binding domain superfamily/Winged helix DNA-binding domain"/>
    <property type="match status" value="1"/>
</dbReference>
<keyword evidence="5" id="KW-0802">TPR repeat</keyword>
<evidence type="ECO:0000256" key="2">
    <source>
        <dbReference type="ARBA" id="ARBA00023015"/>
    </source>
</evidence>
<feature type="repeat" description="TPR" evidence="5">
    <location>
        <begin position="862"/>
        <end position="895"/>
    </location>
</feature>
<protein>
    <submittedName>
        <fullName evidence="9">BTAD domain-containing putative transcriptional regulator</fullName>
    </submittedName>
</protein>
<keyword evidence="3 6" id="KW-0238">DNA-binding</keyword>
<dbReference type="Gene3D" id="1.25.40.10">
    <property type="entry name" value="Tetratricopeptide repeat domain"/>
    <property type="match status" value="2"/>
</dbReference>
<comment type="similarity">
    <text evidence="1">Belongs to the AfsR/DnrI/RedD regulatory family.</text>
</comment>
<evidence type="ECO:0000256" key="3">
    <source>
        <dbReference type="ARBA" id="ARBA00023125"/>
    </source>
</evidence>
<evidence type="ECO:0000313" key="10">
    <source>
        <dbReference type="Proteomes" id="UP001339911"/>
    </source>
</evidence>
<comment type="caution">
    <text evidence="9">The sequence shown here is derived from an EMBL/GenBank/DDBJ whole genome shotgun (WGS) entry which is preliminary data.</text>
</comment>
<evidence type="ECO:0000313" key="9">
    <source>
        <dbReference type="EMBL" id="MEE6310451.1"/>
    </source>
</evidence>
<evidence type="ECO:0000256" key="4">
    <source>
        <dbReference type="ARBA" id="ARBA00023163"/>
    </source>
</evidence>
<dbReference type="Pfam" id="PF03704">
    <property type="entry name" value="BTAD"/>
    <property type="match status" value="1"/>
</dbReference>
<dbReference type="EMBL" id="JAZGQL010000026">
    <property type="protein sequence ID" value="MEE6310451.1"/>
    <property type="molecule type" value="Genomic_DNA"/>
</dbReference>
<keyword evidence="4" id="KW-0804">Transcription</keyword>
<dbReference type="SUPFAM" id="SSF48452">
    <property type="entry name" value="TPR-like"/>
    <property type="match status" value="3"/>
</dbReference>
<name>A0ABU7SKE8_9ACTN</name>
<dbReference type="InterPro" id="IPR001867">
    <property type="entry name" value="OmpR/PhoB-type_DNA-bd"/>
</dbReference>
<dbReference type="SUPFAM" id="SSF46894">
    <property type="entry name" value="C-terminal effector domain of the bipartite response regulators"/>
    <property type="match status" value="1"/>
</dbReference>
<evidence type="ECO:0000259" key="8">
    <source>
        <dbReference type="PROSITE" id="PS51755"/>
    </source>
</evidence>
<feature type="DNA-binding region" description="OmpR/PhoB-type" evidence="6">
    <location>
        <begin position="1"/>
        <end position="102"/>
    </location>
</feature>
<reference evidence="9 10" key="1">
    <citation type="submission" date="2024-01" db="EMBL/GenBank/DDBJ databases">
        <title>Genome insights into Plantactinospora veratri sp. nov.</title>
        <authorList>
            <person name="Wang L."/>
        </authorList>
    </citation>
    <scope>NUCLEOTIDE SEQUENCE [LARGE SCALE GENOMIC DNA]</scope>
    <source>
        <strain evidence="9 10">NEAU-FHS4</strain>
    </source>
</reference>
<gene>
    <name evidence="9" type="ORF">V1634_26785</name>
</gene>
<dbReference type="InterPro" id="IPR051677">
    <property type="entry name" value="AfsR-DnrI-RedD_regulator"/>
</dbReference>
<dbReference type="PROSITE" id="PS50005">
    <property type="entry name" value="TPR"/>
    <property type="match status" value="1"/>
</dbReference>
<evidence type="ECO:0000256" key="1">
    <source>
        <dbReference type="ARBA" id="ARBA00005820"/>
    </source>
</evidence>
<dbReference type="Gene3D" id="3.40.50.300">
    <property type="entry name" value="P-loop containing nucleotide triphosphate hydrolases"/>
    <property type="match status" value="1"/>
</dbReference>
<evidence type="ECO:0000256" key="5">
    <source>
        <dbReference type="PROSITE-ProRule" id="PRU00339"/>
    </source>
</evidence>
<dbReference type="SMART" id="SM00028">
    <property type="entry name" value="TPR"/>
    <property type="match status" value="5"/>
</dbReference>
<dbReference type="SUPFAM" id="SSF52540">
    <property type="entry name" value="P-loop containing nucleoside triphosphate hydrolases"/>
    <property type="match status" value="1"/>
</dbReference>
<dbReference type="Proteomes" id="UP001339911">
    <property type="component" value="Unassembled WGS sequence"/>
</dbReference>
<dbReference type="SMART" id="SM00862">
    <property type="entry name" value="Trans_reg_C"/>
    <property type="match status" value="1"/>
</dbReference>
<dbReference type="PROSITE" id="PS51755">
    <property type="entry name" value="OMPR_PHOB"/>
    <property type="match status" value="1"/>
</dbReference>
<feature type="domain" description="OmpR/PhoB-type" evidence="8">
    <location>
        <begin position="1"/>
        <end position="102"/>
    </location>
</feature>
<dbReference type="InterPro" id="IPR036388">
    <property type="entry name" value="WH-like_DNA-bd_sf"/>
</dbReference>
<dbReference type="InterPro" id="IPR005158">
    <property type="entry name" value="BTAD"/>
</dbReference>
<dbReference type="InterPro" id="IPR016032">
    <property type="entry name" value="Sig_transdc_resp-reg_C-effctor"/>
</dbReference>
<dbReference type="RefSeq" id="WP_331210672.1">
    <property type="nucleotide sequence ID" value="NZ_JAZGQL010000026.1"/>
</dbReference>
<dbReference type="Pfam" id="PF13424">
    <property type="entry name" value="TPR_12"/>
    <property type="match status" value="2"/>
</dbReference>
<evidence type="ECO:0000256" key="7">
    <source>
        <dbReference type="SAM" id="MobiDB-lite"/>
    </source>
</evidence>
<keyword evidence="10" id="KW-1185">Reference proteome</keyword>
<organism evidence="9 10">
    <name type="scientific">Plantactinospora veratri</name>
    <dbReference type="NCBI Taxonomy" id="1436122"/>
    <lineage>
        <taxon>Bacteria</taxon>
        <taxon>Bacillati</taxon>
        <taxon>Actinomycetota</taxon>
        <taxon>Actinomycetes</taxon>
        <taxon>Micromonosporales</taxon>
        <taxon>Micromonosporaceae</taxon>
        <taxon>Plantactinospora</taxon>
    </lineage>
</organism>
<dbReference type="PANTHER" id="PTHR35807">
    <property type="entry name" value="TRANSCRIPTIONAL REGULATOR REDD-RELATED"/>
    <property type="match status" value="1"/>
</dbReference>
<dbReference type="Pfam" id="PF00486">
    <property type="entry name" value="Trans_reg_C"/>
    <property type="match status" value="1"/>
</dbReference>
<dbReference type="SMART" id="SM01043">
    <property type="entry name" value="BTAD"/>
    <property type="match status" value="1"/>
</dbReference>
<proteinExistence type="inferred from homology"/>
<keyword evidence="2" id="KW-0805">Transcription regulation</keyword>
<accession>A0ABU7SKE8</accession>
<dbReference type="InterPro" id="IPR027417">
    <property type="entry name" value="P-loop_NTPase"/>
</dbReference>
<sequence length="950" mass="102623">MTGELNVRVLGPMRAERADCPIRLSPRQTVLMSILLIEHGRVVSADRLVDRLWGPSAPAGAAATLRSHISNLRRALSSPDENGSSVLVTTGTGGGAGYQLRMPSECVDAHRFEDSYRTARELVLAGEAGAAVATIDTALALWRGPAYADVSDRPFALAEVARLDGLRRAARRTYTEALTALGRHAEVIGELTSAIMADPYDEAVRRLLATALYREQRVDEAATVCRDGIGLLRQRGLDSPALQDLHRTILRRALPVGTEQPGGPPSAPSGVTATPDPPPPRPPAGAPAQLPLGVRGFSGRGEELAQLDAALSAAGTPPQAVTVCVLSGTAGIGKTSLAVHWARRVADRFPDGQLYLNLRGFDAEAKLDPADALRGILQALAVPPDRIPADLAGQSALYRSALAGRRVLVLLDNARDTEQVRPLLPGAAGCLVLVTSRNRLSGLIIAVGAHALPLGLLADRDARELLAGRLGASRVAAEPHAVDDIVRRCVGLPMALALVAARAAAHPQVALAAVTDELRSAEGPLDAFACDEGPDLRALFSWSYASIGLGAGRLFRLLGLHPGPDFAAPAAASLLGVPVREVRPLLAELTRAHLVFEHVPGRYTCHDLLRAYAVELLGSENDDARAAALYRLFDHYLHTAYAAARLLRPLREPIALPPAEPGAVREQVVDEERALLWFRAEHAGLIAMVELAASTGAHAHTWQLAWTLTEFFDRQGHWHDWARIQRVALRAAIGLPDPIAQAHTHRDLGCAYAQLGRIADAEAQLRTALDRYEQAGDLRQQAYTCHSLGAVLERQGRYQAALDVAQRGLELIEVVGDPSAAAMAIAAIGWYRDHLGQHREAVDDCERALAIQRRIGDRRGQASTWGSLGTAHQHLGRQQQAVRCYRHAIELYQSLGDRYYEARIWIELGEVHQRADNREDARDAWKLALEILDALDHPAAEQIRDRLRHL</sequence>